<comment type="caution">
    <text evidence="2">The sequence shown here is derived from an EMBL/GenBank/DDBJ whole genome shotgun (WGS) entry which is preliminary data.</text>
</comment>
<dbReference type="AlphaFoldDB" id="A0A439D1F5"/>
<dbReference type="EMBL" id="RYZI01000209">
    <property type="protein sequence ID" value="RWA08282.1"/>
    <property type="molecule type" value="Genomic_DNA"/>
</dbReference>
<reference evidence="2 3" key="1">
    <citation type="submission" date="2018-12" db="EMBL/GenBank/DDBJ databases">
        <title>Draft genome sequence of Xylaria grammica IHI A82.</title>
        <authorList>
            <person name="Buettner E."/>
            <person name="Kellner H."/>
        </authorList>
    </citation>
    <scope>NUCLEOTIDE SEQUENCE [LARGE SCALE GENOMIC DNA]</scope>
    <source>
        <strain evidence="2 3">IHI A82</strain>
    </source>
</reference>
<dbReference type="Proteomes" id="UP000286045">
    <property type="component" value="Unassembled WGS sequence"/>
</dbReference>
<gene>
    <name evidence="2" type="ORF">EKO27_g6838</name>
</gene>
<feature type="compositionally biased region" description="Basic residues" evidence="1">
    <location>
        <begin position="146"/>
        <end position="157"/>
    </location>
</feature>
<name>A0A439D1F5_9PEZI</name>
<accession>A0A439D1F5</accession>
<organism evidence="2 3">
    <name type="scientific">Xylaria grammica</name>
    <dbReference type="NCBI Taxonomy" id="363999"/>
    <lineage>
        <taxon>Eukaryota</taxon>
        <taxon>Fungi</taxon>
        <taxon>Dikarya</taxon>
        <taxon>Ascomycota</taxon>
        <taxon>Pezizomycotina</taxon>
        <taxon>Sordariomycetes</taxon>
        <taxon>Xylariomycetidae</taxon>
        <taxon>Xylariales</taxon>
        <taxon>Xylariaceae</taxon>
        <taxon>Xylaria</taxon>
    </lineage>
</organism>
<keyword evidence="3" id="KW-1185">Reference proteome</keyword>
<feature type="region of interest" description="Disordered" evidence="1">
    <location>
        <begin position="124"/>
        <end position="172"/>
    </location>
</feature>
<feature type="compositionally biased region" description="Basic and acidic residues" evidence="1">
    <location>
        <begin position="128"/>
        <end position="137"/>
    </location>
</feature>
<sequence length="172" mass="18579">MGGKKREKLQVQGTSVRGISGFQIQGANSANLGSTIHKESLRLLTAIGSGSLISINIAQMPEERVSDFLYDISARVIGGAGGELSCDNNRLDESDVLFFHAQPLYTTAPIEKQHSSLTQKDMIAAAAARREDPEAPEGHQPAPKPRVLKKPAKRKQTKASSSGYDMVGFWSE</sequence>
<evidence type="ECO:0000313" key="3">
    <source>
        <dbReference type="Proteomes" id="UP000286045"/>
    </source>
</evidence>
<evidence type="ECO:0000256" key="1">
    <source>
        <dbReference type="SAM" id="MobiDB-lite"/>
    </source>
</evidence>
<proteinExistence type="predicted"/>
<protein>
    <submittedName>
        <fullName evidence="2">Uncharacterized protein</fullName>
    </submittedName>
</protein>
<evidence type="ECO:0000313" key="2">
    <source>
        <dbReference type="EMBL" id="RWA08282.1"/>
    </source>
</evidence>